<feature type="non-terminal residue" evidence="1">
    <location>
        <position position="1"/>
    </location>
</feature>
<proteinExistence type="predicted"/>
<organism evidence="1 2">
    <name type="scientific">Aphis craccivora</name>
    <name type="common">Cowpea aphid</name>
    <dbReference type="NCBI Taxonomy" id="307492"/>
    <lineage>
        <taxon>Eukaryota</taxon>
        <taxon>Metazoa</taxon>
        <taxon>Ecdysozoa</taxon>
        <taxon>Arthropoda</taxon>
        <taxon>Hexapoda</taxon>
        <taxon>Insecta</taxon>
        <taxon>Pterygota</taxon>
        <taxon>Neoptera</taxon>
        <taxon>Paraneoptera</taxon>
        <taxon>Hemiptera</taxon>
        <taxon>Sternorrhyncha</taxon>
        <taxon>Aphidomorpha</taxon>
        <taxon>Aphidoidea</taxon>
        <taxon>Aphididae</taxon>
        <taxon>Aphidini</taxon>
        <taxon>Aphis</taxon>
        <taxon>Aphis</taxon>
    </lineage>
</organism>
<dbReference type="Proteomes" id="UP000478052">
    <property type="component" value="Unassembled WGS sequence"/>
</dbReference>
<reference evidence="1 2" key="1">
    <citation type="submission" date="2019-08" db="EMBL/GenBank/DDBJ databases">
        <title>Whole genome of Aphis craccivora.</title>
        <authorList>
            <person name="Voronova N.V."/>
            <person name="Shulinski R.S."/>
            <person name="Bandarenka Y.V."/>
            <person name="Zhorov D.G."/>
            <person name="Warner D."/>
        </authorList>
    </citation>
    <scope>NUCLEOTIDE SEQUENCE [LARGE SCALE GENOMIC DNA]</scope>
    <source>
        <strain evidence="1">180601</strain>
        <tissue evidence="1">Whole Body</tissue>
    </source>
</reference>
<keyword evidence="2" id="KW-1185">Reference proteome</keyword>
<dbReference type="OrthoDB" id="5984802at2759"/>
<name>A0A6G0ZH48_APHCR</name>
<sequence length="144" mass="16763">YIKLAPKHYSEGKLKLDIYRITSIKHTAYNISKLENGCNFRELPKFKILSGDIALENHLKIAEVIATFVGKTTQNTLISIIRKLIGKAKYFSVIFDETTDIPNQNFTTGYSFMICCKDRAKNDRRDNRKNCNAYIFRKFSFTYE</sequence>
<accession>A0A6G0ZH48</accession>
<protein>
    <submittedName>
        <fullName evidence="1">Protein FAM200B-like</fullName>
    </submittedName>
</protein>
<comment type="caution">
    <text evidence="1">The sequence shown here is derived from an EMBL/GenBank/DDBJ whole genome shotgun (WGS) entry which is preliminary data.</text>
</comment>
<dbReference type="EMBL" id="VUJU01000443">
    <property type="protein sequence ID" value="KAF0770385.1"/>
    <property type="molecule type" value="Genomic_DNA"/>
</dbReference>
<dbReference type="AlphaFoldDB" id="A0A6G0ZH48"/>
<evidence type="ECO:0000313" key="2">
    <source>
        <dbReference type="Proteomes" id="UP000478052"/>
    </source>
</evidence>
<gene>
    <name evidence="1" type="ORF">FWK35_00009742</name>
</gene>
<evidence type="ECO:0000313" key="1">
    <source>
        <dbReference type="EMBL" id="KAF0770385.1"/>
    </source>
</evidence>